<protein>
    <submittedName>
        <fullName evidence="2">Migration and invasion enhancer 1</fullName>
    </submittedName>
</protein>
<reference evidence="2 3" key="1">
    <citation type="submission" date="2019-07" db="EMBL/GenBank/DDBJ databases">
        <title>Draft genome assembly of a fouling barnacle, Amphibalanus amphitrite (Darwin, 1854): The first reference genome for Thecostraca.</title>
        <authorList>
            <person name="Kim W."/>
        </authorList>
    </citation>
    <scope>NUCLEOTIDE SEQUENCE [LARGE SCALE GENOMIC DNA]</scope>
    <source>
        <strain evidence="2">SNU_AA5</strain>
        <tissue evidence="2">Soma without cirri and trophi</tissue>
    </source>
</reference>
<dbReference type="Proteomes" id="UP000440578">
    <property type="component" value="Unassembled WGS sequence"/>
</dbReference>
<proteinExistence type="predicted"/>
<dbReference type="OrthoDB" id="5962009at2759"/>
<dbReference type="AlphaFoldDB" id="A0A6A4VSD5"/>
<dbReference type="Pfam" id="PF10262">
    <property type="entry name" value="Rdx"/>
    <property type="match status" value="1"/>
</dbReference>
<name>A0A6A4VSD5_AMPAM</name>
<dbReference type="InterPro" id="IPR036249">
    <property type="entry name" value="Thioredoxin-like_sf"/>
</dbReference>
<keyword evidence="3" id="KW-1185">Reference proteome</keyword>
<keyword evidence="1" id="KW-0676">Redox-active center</keyword>
<evidence type="ECO:0000256" key="1">
    <source>
        <dbReference type="ARBA" id="ARBA00023284"/>
    </source>
</evidence>
<evidence type="ECO:0000313" key="3">
    <source>
        <dbReference type="Proteomes" id="UP000440578"/>
    </source>
</evidence>
<dbReference type="Gene3D" id="3.40.30.10">
    <property type="entry name" value="Glutaredoxin"/>
    <property type="match status" value="1"/>
</dbReference>
<sequence>MGSAKVVIEYCVPGAAVDGFVGRQSKSASRVCSSFEVKVNDQVVHSKLQTMSFPDFKEVVTVVKEVSDGAAPRQVEKMQPASCVIV</sequence>
<organism evidence="2 3">
    <name type="scientific">Amphibalanus amphitrite</name>
    <name type="common">Striped barnacle</name>
    <name type="synonym">Balanus amphitrite</name>
    <dbReference type="NCBI Taxonomy" id="1232801"/>
    <lineage>
        <taxon>Eukaryota</taxon>
        <taxon>Metazoa</taxon>
        <taxon>Ecdysozoa</taxon>
        <taxon>Arthropoda</taxon>
        <taxon>Crustacea</taxon>
        <taxon>Multicrustacea</taxon>
        <taxon>Cirripedia</taxon>
        <taxon>Thoracica</taxon>
        <taxon>Thoracicalcarea</taxon>
        <taxon>Balanomorpha</taxon>
        <taxon>Balanoidea</taxon>
        <taxon>Balanidae</taxon>
        <taxon>Amphibalaninae</taxon>
        <taxon>Amphibalanus</taxon>
    </lineage>
</organism>
<evidence type="ECO:0000313" key="2">
    <source>
        <dbReference type="EMBL" id="KAF0297676.1"/>
    </source>
</evidence>
<dbReference type="InterPro" id="IPR011893">
    <property type="entry name" value="Selenoprotein_Rdx-typ"/>
</dbReference>
<comment type="caution">
    <text evidence="2">The sequence shown here is derived from an EMBL/GenBank/DDBJ whole genome shotgun (WGS) entry which is preliminary data.</text>
</comment>
<dbReference type="EMBL" id="VIIS01001477">
    <property type="protein sequence ID" value="KAF0297676.1"/>
    <property type="molecule type" value="Genomic_DNA"/>
</dbReference>
<gene>
    <name evidence="2" type="primary">MIEN1</name>
    <name evidence="2" type="ORF">FJT64_004884</name>
</gene>
<dbReference type="SUPFAM" id="SSF52833">
    <property type="entry name" value="Thioredoxin-like"/>
    <property type="match status" value="1"/>
</dbReference>
<accession>A0A6A4VSD5</accession>